<comment type="caution">
    <text evidence="1">The sequence shown here is derived from an EMBL/GenBank/DDBJ whole genome shotgun (WGS) entry which is preliminary data.</text>
</comment>
<evidence type="ECO:0000313" key="1">
    <source>
        <dbReference type="EMBL" id="GAA0873531.1"/>
    </source>
</evidence>
<dbReference type="Proteomes" id="UP001500507">
    <property type="component" value="Unassembled WGS sequence"/>
</dbReference>
<evidence type="ECO:0008006" key="3">
    <source>
        <dbReference type="Google" id="ProtNLM"/>
    </source>
</evidence>
<sequence length="154" mass="17258">MMDIKNIIMKIKILVLILIAGISFSCDTEFEEVVYEPNSEKSLVYFEESSVNIDVPENETITTTLSILITSISNSERSINLSYVEEDSELPSSVISFPSQITVPANSYTGTFEIEVMDDDLITSTRQDVFLQLSESNNISVDEDSSLLRLRISN</sequence>
<accession>A0ABN1MJW1</accession>
<evidence type="ECO:0000313" key="2">
    <source>
        <dbReference type="Proteomes" id="UP001500507"/>
    </source>
</evidence>
<dbReference type="EMBL" id="BAAAFG010000016">
    <property type="protein sequence ID" value="GAA0873531.1"/>
    <property type="molecule type" value="Genomic_DNA"/>
</dbReference>
<name>A0ABN1MJW1_9FLAO</name>
<protein>
    <recommendedName>
        <fullName evidence="3">DUF1735 domain-containing protein</fullName>
    </recommendedName>
</protein>
<organism evidence="1 2">
    <name type="scientific">Gangjinia marincola</name>
    <dbReference type="NCBI Taxonomy" id="578463"/>
    <lineage>
        <taxon>Bacteria</taxon>
        <taxon>Pseudomonadati</taxon>
        <taxon>Bacteroidota</taxon>
        <taxon>Flavobacteriia</taxon>
        <taxon>Flavobacteriales</taxon>
        <taxon>Flavobacteriaceae</taxon>
        <taxon>Gangjinia</taxon>
    </lineage>
</organism>
<keyword evidence="2" id="KW-1185">Reference proteome</keyword>
<dbReference type="PROSITE" id="PS51257">
    <property type="entry name" value="PROKAR_LIPOPROTEIN"/>
    <property type="match status" value="1"/>
</dbReference>
<proteinExistence type="predicted"/>
<gene>
    <name evidence="1" type="ORF">GCM10009117_26780</name>
</gene>
<reference evidence="1 2" key="1">
    <citation type="journal article" date="2019" name="Int. J. Syst. Evol. Microbiol.">
        <title>The Global Catalogue of Microorganisms (GCM) 10K type strain sequencing project: providing services to taxonomists for standard genome sequencing and annotation.</title>
        <authorList>
            <consortium name="The Broad Institute Genomics Platform"/>
            <consortium name="The Broad Institute Genome Sequencing Center for Infectious Disease"/>
            <person name="Wu L."/>
            <person name="Ma J."/>
        </authorList>
    </citation>
    <scope>NUCLEOTIDE SEQUENCE [LARGE SCALE GENOMIC DNA]</scope>
    <source>
        <strain evidence="1 2">JCM 16082</strain>
    </source>
</reference>